<comment type="cofactor">
    <cofactor evidence="9">
        <name>[4Fe-4S] cluster</name>
        <dbReference type="ChEBI" id="CHEBI:49883"/>
    </cofactor>
    <text evidence="9">Binds 1 [4Fe-4S] cluster. The cluster is coordinated with 3 cysteines and an exchangeable S-adenosyl-L-methionine.</text>
</comment>
<dbReference type="Proteomes" id="UP000255265">
    <property type="component" value="Unassembled WGS sequence"/>
</dbReference>
<evidence type="ECO:0000256" key="3">
    <source>
        <dbReference type="ARBA" id="ARBA00022723"/>
    </source>
</evidence>
<evidence type="ECO:0000256" key="4">
    <source>
        <dbReference type="ARBA" id="ARBA00022785"/>
    </source>
</evidence>
<dbReference type="GO" id="GO:0008616">
    <property type="term" value="P:tRNA queuosine(34) biosynthetic process"/>
    <property type="evidence" value="ECO:0007669"/>
    <property type="project" value="UniProtKB-UniRule"/>
</dbReference>
<dbReference type="InterPro" id="IPR024924">
    <property type="entry name" value="7-CO-7-deazaguanine_synth-like"/>
</dbReference>
<accession>A0A370F8F0</accession>
<name>A0A370F8F0_9BURK</name>
<comment type="similarity">
    <text evidence="9">Belongs to the radical SAM superfamily. 7-carboxy-7-deazaguanine synthase family.</text>
</comment>
<evidence type="ECO:0000313" key="11">
    <source>
        <dbReference type="EMBL" id="RDI19021.1"/>
    </source>
</evidence>
<dbReference type="Pfam" id="PF04055">
    <property type="entry name" value="Radical_SAM"/>
    <property type="match status" value="1"/>
</dbReference>
<keyword evidence="8 9" id="KW-0456">Lyase</keyword>
<keyword evidence="5 9" id="KW-0460">Magnesium</keyword>
<dbReference type="RefSeq" id="WP_114804494.1">
    <property type="nucleotide sequence ID" value="NZ_QQAV01000013.1"/>
</dbReference>
<comment type="subunit">
    <text evidence="9">Homodimer.</text>
</comment>
<evidence type="ECO:0000256" key="5">
    <source>
        <dbReference type="ARBA" id="ARBA00022842"/>
    </source>
</evidence>
<organism evidence="11 12">
    <name type="scientific">Pseudacidovorax intermedius</name>
    <dbReference type="NCBI Taxonomy" id="433924"/>
    <lineage>
        <taxon>Bacteria</taxon>
        <taxon>Pseudomonadati</taxon>
        <taxon>Pseudomonadota</taxon>
        <taxon>Betaproteobacteria</taxon>
        <taxon>Burkholderiales</taxon>
        <taxon>Comamonadaceae</taxon>
        <taxon>Pseudacidovorax</taxon>
    </lineage>
</organism>
<dbReference type="HAMAP" id="MF_00917">
    <property type="entry name" value="QueE"/>
    <property type="match status" value="1"/>
</dbReference>
<dbReference type="SFLD" id="SFLDS00029">
    <property type="entry name" value="Radical_SAM"/>
    <property type="match status" value="1"/>
</dbReference>
<evidence type="ECO:0000256" key="2">
    <source>
        <dbReference type="ARBA" id="ARBA00022691"/>
    </source>
</evidence>
<feature type="binding site" evidence="9">
    <location>
        <begin position="134"/>
        <end position="136"/>
    </location>
    <ligand>
        <name>S-adenosyl-L-methionine</name>
        <dbReference type="ChEBI" id="CHEBI:59789"/>
    </ligand>
</feature>
<comment type="pathway">
    <text evidence="9">Purine metabolism; 7-cyano-7-deazaguanine biosynthesis.</text>
</comment>
<feature type="binding site" evidence="9">
    <location>
        <position position="46"/>
    </location>
    <ligand>
        <name>[4Fe-4S] cluster</name>
        <dbReference type="ChEBI" id="CHEBI:49883"/>
        <note>4Fe-4S-S-AdoMet</note>
    </ligand>
</feature>
<dbReference type="GO" id="GO:0016840">
    <property type="term" value="F:carbon-nitrogen lyase activity"/>
    <property type="evidence" value="ECO:0007669"/>
    <property type="project" value="UniProtKB-UniRule"/>
</dbReference>
<dbReference type="PANTHER" id="PTHR42836:SF1">
    <property type="entry name" value="7-CARBOXY-7-DEAZAGUANINE SYNTHASE"/>
    <property type="match status" value="1"/>
</dbReference>
<dbReference type="GO" id="GO:1904047">
    <property type="term" value="F:S-adenosyl-L-methionine binding"/>
    <property type="evidence" value="ECO:0007669"/>
    <property type="project" value="UniProtKB-UniRule"/>
</dbReference>
<evidence type="ECO:0000256" key="7">
    <source>
        <dbReference type="ARBA" id="ARBA00023014"/>
    </source>
</evidence>
<keyword evidence="3 9" id="KW-0479">Metal-binding</keyword>
<feature type="binding site" evidence="9">
    <location>
        <position position="93"/>
    </location>
    <ligand>
        <name>S-adenosyl-L-methionine</name>
        <dbReference type="ChEBI" id="CHEBI:59789"/>
    </ligand>
</feature>
<evidence type="ECO:0000256" key="6">
    <source>
        <dbReference type="ARBA" id="ARBA00023004"/>
    </source>
</evidence>
<feature type="binding site" evidence="9">
    <location>
        <begin position="174"/>
        <end position="177"/>
    </location>
    <ligand>
        <name>S-adenosyl-L-methionine</name>
        <dbReference type="ChEBI" id="CHEBI:59789"/>
    </ligand>
</feature>
<evidence type="ECO:0000256" key="8">
    <source>
        <dbReference type="ARBA" id="ARBA00023239"/>
    </source>
</evidence>
<dbReference type="PIRSF" id="PIRSF000370">
    <property type="entry name" value="QueE"/>
    <property type="match status" value="1"/>
</dbReference>
<feature type="binding site" evidence="9">
    <location>
        <begin position="48"/>
        <end position="50"/>
    </location>
    <ligand>
        <name>S-adenosyl-L-methionine</name>
        <dbReference type="ChEBI" id="CHEBI:59789"/>
    </ligand>
</feature>
<dbReference type="EMBL" id="QQAV01000013">
    <property type="protein sequence ID" value="RDI19021.1"/>
    <property type="molecule type" value="Genomic_DNA"/>
</dbReference>
<feature type="binding site" evidence="9">
    <location>
        <position position="31"/>
    </location>
    <ligand>
        <name>[4Fe-4S] cluster</name>
        <dbReference type="ChEBI" id="CHEBI:49883"/>
        <note>4Fe-4S-S-AdoMet</note>
    </ligand>
</feature>
<feature type="binding site" evidence="9">
    <location>
        <position position="51"/>
    </location>
    <ligand>
        <name>Mg(2+)</name>
        <dbReference type="ChEBI" id="CHEBI:18420"/>
    </ligand>
</feature>
<protein>
    <recommendedName>
        <fullName evidence="9">7-carboxy-7-deazaguanine synthase</fullName>
        <shortName evidence="9">CDG synthase</shortName>
        <ecNumber evidence="9">4.3.99.3</ecNumber>
    </recommendedName>
    <alternativeName>
        <fullName evidence="9">Queuosine biosynthesis protein QueE</fullName>
    </alternativeName>
</protein>
<dbReference type="EC" id="4.3.99.3" evidence="9"/>
<dbReference type="InterPro" id="IPR013785">
    <property type="entry name" value="Aldolase_TIM"/>
</dbReference>
<comment type="caution">
    <text evidence="11">The sequence shown here is derived from an EMBL/GenBank/DDBJ whole genome shotgun (WGS) entry which is preliminary data.</text>
</comment>
<dbReference type="InterPro" id="IPR058240">
    <property type="entry name" value="rSAM_sf"/>
</dbReference>
<dbReference type="InterPro" id="IPR007197">
    <property type="entry name" value="rSAM"/>
</dbReference>
<dbReference type="SUPFAM" id="SSF102114">
    <property type="entry name" value="Radical SAM enzymes"/>
    <property type="match status" value="1"/>
</dbReference>
<evidence type="ECO:0000256" key="9">
    <source>
        <dbReference type="HAMAP-Rule" id="MF_00917"/>
    </source>
</evidence>
<feature type="domain" description="Radical SAM core" evidence="10">
    <location>
        <begin position="18"/>
        <end position="211"/>
    </location>
</feature>
<evidence type="ECO:0000259" key="10">
    <source>
        <dbReference type="PROSITE" id="PS51918"/>
    </source>
</evidence>
<keyword evidence="1 9" id="KW-0004">4Fe-4S</keyword>
<dbReference type="STRING" id="433924.NS331_04030"/>
<dbReference type="InterPro" id="IPR030977">
    <property type="entry name" value="QueE_Cx14CxxC"/>
</dbReference>
<gene>
    <name evidence="9" type="primary">queE</name>
    <name evidence="11" type="ORF">DFR41_1133</name>
</gene>
<sequence>MAYAVKEIFYTLQGEGAQAGRPAVFCRFAGCNLWSGREEDRAGAQCRFCDTDFVGTDGTLGGKFATAELLADQVAACWPAPAHDHRFVVLTGGEPLLQVDDALVAALHARGFAIAIETNGTLPAPKGIDWICVSPKAGNALVQRRGDELKLVWPQAGIDLAQMEALDFGRHYLQPLDDPQRAAHTRACIDVCLQRPQWRLSTQTHKVIGIR</sequence>
<comment type="function">
    <text evidence="9">Catalyzes the complex heterocyclic radical-mediated conversion of 6-carboxy-5,6,7,8-tetrahydropterin (CPH4) to 7-carboxy-7-deazaguanine (CDG), a step common to the biosynthetic pathways of all 7-deazapurine-containing compounds.</text>
</comment>
<feature type="binding site" evidence="9">
    <location>
        <position position="27"/>
    </location>
    <ligand>
        <name>substrate</name>
    </ligand>
</feature>
<comment type="cofactor">
    <cofactor evidence="9">
        <name>S-adenosyl-L-methionine</name>
        <dbReference type="ChEBI" id="CHEBI:59789"/>
    </cofactor>
    <text evidence="9">Binds 1 S-adenosyl-L-methionine per subunit.</text>
</comment>
<comment type="caution">
    <text evidence="9">Lacks conserved residue(s) required for the propagation of feature annotation.</text>
</comment>
<keyword evidence="12" id="KW-1185">Reference proteome</keyword>
<comment type="catalytic activity">
    <reaction evidence="9">
        <text>6-carboxy-5,6,7,8-tetrahydropterin + H(+) = 7-carboxy-7-carbaguanine + NH4(+)</text>
        <dbReference type="Rhea" id="RHEA:27974"/>
        <dbReference type="ChEBI" id="CHEBI:15378"/>
        <dbReference type="ChEBI" id="CHEBI:28938"/>
        <dbReference type="ChEBI" id="CHEBI:61032"/>
        <dbReference type="ChEBI" id="CHEBI:61036"/>
        <dbReference type="EC" id="4.3.99.3"/>
    </reaction>
</comment>
<dbReference type="SFLD" id="SFLDF00376">
    <property type="entry name" value="7-carboxy-7-deazaguanine_synth"/>
    <property type="match status" value="1"/>
</dbReference>
<feature type="binding site" evidence="9">
    <location>
        <position position="49"/>
    </location>
    <ligand>
        <name>[4Fe-4S] cluster</name>
        <dbReference type="ChEBI" id="CHEBI:49883"/>
        <note>4Fe-4S-S-AdoMet</note>
    </ligand>
</feature>
<keyword evidence="2 9" id="KW-0949">S-adenosyl-L-methionine</keyword>
<keyword evidence="6 9" id="KW-0408">Iron</keyword>
<dbReference type="GO" id="GO:0000287">
    <property type="term" value="F:magnesium ion binding"/>
    <property type="evidence" value="ECO:0007669"/>
    <property type="project" value="UniProtKB-UniRule"/>
</dbReference>
<feature type="binding site" evidence="9">
    <location>
        <begin position="12"/>
        <end position="14"/>
    </location>
    <ligand>
        <name>substrate</name>
    </ligand>
</feature>
<evidence type="ECO:0000256" key="1">
    <source>
        <dbReference type="ARBA" id="ARBA00022485"/>
    </source>
</evidence>
<comment type="cofactor">
    <cofactor evidence="9">
        <name>Mg(2+)</name>
        <dbReference type="ChEBI" id="CHEBI:18420"/>
    </cofactor>
</comment>
<reference evidence="11 12" key="1">
    <citation type="submission" date="2018-07" db="EMBL/GenBank/DDBJ databases">
        <title>Genomic Encyclopedia of Type Strains, Phase IV (KMG-IV): sequencing the most valuable type-strain genomes for metagenomic binning, comparative biology and taxonomic classification.</title>
        <authorList>
            <person name="Goeker M."/>
        </authorList>
    </citation>
    <scope>NUCLEOTIDE SEQUENCE [LARGE SCALE GENOMIC DNA]</scope>
    <source>
        <strain evidence="11 12">DSM 21352</strain>
    </source>
</reference>
<dbReference type="GO" id="GO:0051539">
    <property type="term" value="F:4 iron, 4 sulfur cluster binding"/>
    <property type="evidence" value="ECO:0007669"/>
    <property type="project" value="UniProtKB-UniRule"/>
</dbReference>
<dbReference type="AlphaFoldDB" id="A0A370F8F0"/>
<dbReference type="CDD" id="cd01335">
    <property type="entry name" value="Radical_SAM"/>
    <property type="match status" value="1"/>
</dbReference>
<dbReference type="NCBIfam" id="TIGR04508">
    <property type="entry name" value="queE_Cx14CxxC"/>
    <property type="match status" value="1"/>
</dbReference>
<dbReference type="PROSITE" id="PS51918">
    <property type="entry name" value="RADICAL_SAM"/>
    <property type="match status" value="1"/>
</dbReference>
<keyword evidence="4 9" id="KW-0671">Queuosine biosynthesis</keyword>
<evidence type="ECO:0000313" key="12">
    <source>
        <dbReference type="Proteomes" id="UP000255265"/>
    </source>
</evidence>
<proteinExistence type="inferred from homology"/>
<feature type="binding site" evidence="9">
    <location>
        <position position="91"/>
    </location>
    <ligand>
        <name>substrate</name>
    </ligand>
</feature>
<dbReference type="Gene3D" id="3.20.20.70">
    <property type="entry name" value="Aldolase class I"/>
    <property type="match status" value="1"/>
</dbReference>
<dbReference type="UniPathway" id="UPA00391"/>
<dbReference type="PANTHER" id="PTHR42836">
    <property type="entry name" value="7-CARBOXY-7-DEAZAGUANINE SYNTHASE"/>
    <property type="match status" value="1"/>
</dbReference>
<keyword evidence="7 9" id="KW-0411">Iron-sulfur</keyword>
<dbReference type="OrthoDB" id="9792276at2"/>